<comment type="caution">
    <text evidence="2">The sequence shown here is derived from an EMBL/GenBank/DDBJ whole genome shotgun (WGS) entry which is preliminary data.</text>
</comment>
<dbReference type="RefSeq" id="WP_310930714.1">
    <property type="nucleotide sequence ID" value="NZ_JAMQOQ010000008.1"/>
</dbReference>
<sequence length="145" mass="15742">MNRDFVRNLIVEESFAYGFTIAFWGSGLLLINEFGLLHTLGIVEYASGAITGFGVLAVATFGGAVDTVDMDESPSYFILAGIHYLSGLVPIAVTHGLIALAFGKAVTLFLTGMTVSICYNVFATFEEVLSEMAWRAEQTVLDEWK</sequence>
<protein>
    <submittedName>
        <fullName evidence="2">Uncharacterized protein</fullName>
    </submittedName>
</protein>
<proteinExistence type="predicted"/>
<evidence type="ECO:0000313" key="2">
    <source>
        <dbReference type="EMBL" id="MDS0296707.1"/>
    </source>
</evidence>
<keyword evidence="1" id="KW-0472">Membrane</keyword>
<keyword evidence="1" id="KW-0812">Transmembrane</keyword>
<keyword evidence="1" id="KW-1133">Transmembrane helix</keyword>
<evidence type="ECO:0000313" key="3">
    <source>
        <dbReference type="Proteomes" id="UP001254813"/>
    </source>
</evidence>
<evidence type="ECO:0000256" key="1">
    <source>
        <dbReference type="SAM" id="Phobius"/>
    </source>
</evidence>
<feature type="transmembrane region" description="Helical" evidence="1">
    <location>
        <begin position="105"/>
        <end position="125"/>
    </location>
</feature>
<dbReference type="EMBL" id="JAMQOQ010000008">
    <property type="protein sequence ID" value="MDS0296707.1"/>
    <property type="molecule type" value="Genomic_DNA"/>
</dbReference>
<feature type="transmembrane region" description="Helical" evidence="1">
    <location>
        <begin position="43"/>
        <end position="64"/>
    </location>
</feature>
<reference evidence="2 3" key="1">
    <citation type="submission" date="2022-06" db="EMBL/GenBank/DDBJ databases">
        <title>Halogeometricum sp. a new haloarchaeum isolate from saline soil.</title>
        <authorList>
            <person name="Strakova D."/>
            <person name="Galisteo C."/>
            <person name="Sanchez-Porro C."/>
            <person name="Ventosa A."/>
        </authorList>
    </citation>
    <scope>NUCLEOTIDE SEQUENCE [LARGE SCALE GENOMIC DNA]</scope>
    <source>
        <strain evidence="3">S3BR25-2</strain>
    </source>
</reference>
<keyword evidence="3" id="KW-1185">Reference proteome</keyword>
<feature type="transmembrane region" description="Helical" evidence="1">
    <location>
        <begin position="14"/>
        <end position="31"/>
    </location>
</feature>
<dbReference type="Proteomes" id="UP001254813">
    <property type="component" value="Unassembled WGS sequence"/>
</dbReference>
<name>A0ABU2G7F1_9EURY</name>
<feature type="transmembrane region" description="Helical" evidence="1">
    <location>
        <begin position="76"/>
        <end position="98"/>
    </location>
</feature>
<gene>
    <name evidence="2" type="ORF">NDI79_21295</name>
</gene>
<accession>A0ABU2G7F1</accession>
<organism evidence="2 3">
    <name type="scientific">Halogeometricum luteum</name>
    <dbReference type="NCBI Taxonomy" id="2950537"/>
    <lineage>
        <taxon>Archaea</taxon>
        <taxon>Methanobacteriati</taxon>
        <taxon>Methanobacteriota</taxon>
        <taxon>Stenosarchaea group</taxon>
        <taxon>Halobacteria</taxon>
        <taxon>Halobacteriales</taxon>
        <taxon>Haloferacaceae</taxon>
        <taxon>Halogeometricum</taxon>
    </lineage>
</organism>